<dbReference type="KEGG" id="sulg:FJR48_04190"/>
<evidence type="ECO:0000256" key="1">
    <source>
        <dbReference type="ARBA" id="ARBA00023125"/>
    </source>
</evidence>
<accession>A0A5P8NZT5</accession>
<evidence type="ECO:0000256" key="2">
    <source>
        <dbReference type="PROSITE-ProRule" id="PRU00335"/>
    </source>
</evidence>
<proteinExistence type="predicted"/>
<sequence length="195" mass="22607">MTPKKRQKYEAIIQKSLELFSSKGFYNTTIPDIANSLKMSVGNMYNYFKSKDILAKEIIQYISVYLGQKIKEINEEDISTKEKTTKIIKMYFETAASKPEMIDYFLRIYLSNREVFVDSCQGMICVNEFVTEIMIYFEEGVKSGELRDQDFFSAFGLFMGYLGGMVFLKGENILPKELDEYVEDISNNIYKALSV</sequence>
<dbReference type="SUPFAM" id="SSF46689">
    <property type="entry name" value="Homeodomain-like"/>
    <property type="match status" value="1"/>
</dbReference>
<dbReference type="InterPro" id="IPR001647">
    <property type="entry name" value="HTH_TetR"/>
</dbReference>
<evidence type="ECO:0000313" key="6">
    <source>
        <dbReference type="Proteomes" id="UP000326944"/>
    </source>
</evidence>
<keyword evidence="3" id="KW-0812">Transmembrane</keyword>
<keyword evidence="3" id="KW-1133">Transmembrane helix</keyword>
<reference evidence="5 6" key="1">
    <citation type="submission" date="2019-09" db="EMBL/GenBank/DDBJ databases">
        <title>Sulfurimonas gotlandica sp. nov., a chemoautotrophic and psychrotolerant epsilonproteobacterium isolated from a pelagic redoxcline, and an emended description of the genus Sulfurimonas.</title>
        <authorList>
            <person name="Wang S."/>
            <person name="Jiang L."/>
            <person name="Shao S."/>
        </authorList>
    </citation>
    <scope>NUCLEOTIDE SEQUENCE [LARGE SCALE GENOMIC DNA]</scope>
    <source>
        <strain evidence="5 6">GYSZ_1</strain>
    </source>
</reference>
<dbReference type="PRINTS" id="PR00455">
    <property type="entry name" value="HTHTETR"/>
</dbReference>
<name>A0A5P8NZT5_9BACT</name>
<feature type="transmembrane region" description="Helical" evidence="3">
    <location>
        <begin position="151"/>
        <end position="168"/>
    </location>
</feature>
<keyword evidence="6" id="KW-1185">Reference proteome</keyword>
<dbReference type="Pfam" id="PF00440">
    <property type="entry name" value="TetR_N"/>
    <property type="match status" value="1"/>
</dbReference>
<feature type="DNA-binding region" description="H-T-H motif" evidence="2">
    <location>
        <begin position="29"/>
        <end position="48"/>
    </location>
</feature>
<dbReference type="OrthoDB" id="9809994at2"/>
<protein>
    <submittedName>
        <fullName evidence="5">TetR/AcrR family transcriptional regulator</fullName>
    </submittedName>
</protein>
<evidence type="ECO:0000259" key="4">
    <source>
        <dbReference type="PROSITE" id="PS50977"/>
    </source>
</evidence>
<dbReference type="GO" id="GO:0003677">
    <property type="term" value="F:DNA binding"/>
    <property type="evidence" value="ECO:0007669"/>
    <property type="project" value="UniProtKB-UniRule"/>
</dbReference>
<dbReference type="Proteomes" id="UP000326944">
    <property type="component" value="Chromosome"/>
</dbReference>
<dbReference type="RefSeq" id="WP_152306905.1">
    <property type="nucleotide sequence ID" value="NZ_CP043617.1"/>
</dbReference>
<evidence type="ECO:0000256" key="3">
    <source>
        <dbReference type="SAM" id="Phobius"/>
    </source>
</evidence>
<dbReference type="Gene3D" id="1.10.357.10">
    <property type="entry name" value="Tetracycline Repressor, domain 2"/>
    <property type="match status" value="1"/>
</dbReference>
<feature type="domain" description="HTH tetR-type" evidence="4">
    <location>
        <begin position="6"/>
        <end position="66"/>
    </location>
</feature>
<dbReference type="InterPro" id="IPR009057">
    <property type="entry name" value="Homeodomain-like_sf"/>
</dbReference>
<dbReference type="PROSITE" id="PS50977">
    <property type="entry name" value="HTH_TETR_2"/>
    <property type="match status" value="1"/>
</dbReference>
<organism evidence="5 6">
    <name type="scientific">Sulfurimonas lithotrophica</name>
    <dbReference type="NCBI Taxonomy" id="2590022"/>
    <lineage>
        <taxon>Bacteria</taxon>
        <taxon>Pseudomonadati</taxon>
        <taxon>Campylobacterota</taxon>
        <taxon>Epsilonproteobacteria</taxon>
        <taxon>Campylobacterales</taxon>
        <taxon>Sulfurimonadaceae</taxon>
        <taxon>Sulfurimonas</taxon>
    </lineage>
</organism>
<dbReference type="InterPro" id="IPR050624">
    <property type="entry name" value="HTH-type_Tx_Regulator"/>
</dbReference>
<evidence type="ECO:0000313" key="5">
    <source>
        <dbReference type="EMBL" id="QFR48962.1"/>
    </source>
</evidence>
<gene>
    <name evidence="5" type="ORF">FJR48_04190</name>
</gene>
<dbReference type="PANTHER" id="PTHR43479:SF11">
    <property type="entry name" value="ACREF_ENVCD OPERON REPRESSOR-RELATED"/>
    <property type="match status" value="1"/>
</dbReference>
<keyword evidence="3" id="KW-0472">Membrane</keyword>
<dbReference type="EMBL" id="CP043617">
    <property type="protein sequence ID" value="QFR48962.1"/>
    <property type="molecule type" value="Genomic_DNA"/>
</dbReference>
<dbReference type="AlphaFoldDB" id="A0A5P8NZT5"/>
<dbReference type="PANTHER" id="PTHR43479">
    <property type="entry name" value="ACREF/ENVCD OPERON REPRESSOR-RELATED"/>
    <property type="match status" value="1"/>
</dbReference>
<keyword evidence="1 2" id="KW-0238">DNA-binding</keyword>